<feature type="transmembrane region" description="Helical" evidence="6">
    <location>
        <begin position="49"/>
        <end position="70"/>
    </location>
</feature>
<comment type="caution">
    <text evidence="8">The sequence shown here is derived from an EMBL/GenBank/DDBJ whole genome shotgun (WGS) entry which is preliminary data.</text>
</comment>
<dbReference type="SUPFAM" id="SSF81321">
    <property type="entry name" value="Family A G protein-coupled receptor-like"/>
    <property type="match status" value="1"/>
</dbReference>
<feature type="transmembrane region" description="Helical" evidence="6">
    <location>
        <begin position="291"/>
        <end position="315"/>
    </location>
</feature>
<keyword evidence="4 6" id="KW-0472">Membrane</keyword>
<dbReference type="GO" id="GO:0016020">
    <property type="term" value="C:membrane"/>
    <property type="evidence" value="ECO:0007669"/>
    <property type="project" value="UniProtKB-SubCell"/>
</dbReference>
<keyword evidence="2 6" id="KW-0812">Transmembrane</keyword>
<evidence type="ECO:0000256" key="5">
    <source>
        <dbReference type="SAM" id="MobiDB-lite"/>
    </source>
</evidence>
<gene>
    <name evidence="8" type="ORF">ElyMa_004902700</name>
</gene>
<dbReference type="PANTHER" id="PTHR46641:SF2">
    <property type="entry name" value="FMRFAMIDE RECEPTOR"/>
    <property type="match status" value="1"/>
</dbReference>
<evidence type="ECO:0000313" key="8">
    <source>
        <dbReference type="EMBL" id="GFS14243.1"/>
    </source>
</evidence>
<feature type="transmembrane region" description="Helical" evidence="6">
    <location>
        <begin position="133"/>
        <end position="154"/>
    </location>
</feature>
<dbReference type="Proteomes" id="UP000762676">
    <property type="component" value="Unassembled WGS sequence"/>
</dbReference>
<keyword evidence="9" id="KW-1185">Reference proteome</keyword>
<feature type="domain" description="G-protein coupled receptors family 1 profile" evidence="7">
    <location>
        <begin position="28"/>
        <end position="314"/>
    </location>
</feature>
<feature type="transmembrane region" description="Helical" evidence="6">
    <location>
        <begin position="82"/>
        <end position="112"/>
    </location>
</feature>
<proteinExistence type="predicted"/>
<evidence type="ECO:0000313" key="9">
    <source>
        <dbReference type="Proteomes" id="UP000762676"/>
    </source>
</evidence>
<dbReference type="InterPro" id="IPR052954">
    <property type="entry name" value="GPCR-Ligand_Int"/>
</dbReference>
<dbReference type="PANTHER" id="PTHR46641">
    <property type="entry name" value="FMRFAMIDE RECEPTOR-RELATED"/>
    <property type="match status" value="1"/>
</dbReference>
<dbReference type="AlphaFoldDB" id="A0AAV4IXU6"/>
<dbReference type="InterPro" id="IPR017452">
    <property type="entry name" value="GPCR_Rhodpsn_7TM"/>
</dbReference>
<keyword evidence="8" id="KW-0675">Receptor</keyword>
<dbReference type="Gene3D" id="1.20.1070.10">
    <property type="entry name" value="Rhodopsin 7-helix transmembrane proteins"/>
    <property type="match status" value="1"/>
</dbReference>
<name>A0AAV4IXU6_9GAST</name>
<feature type="transmembrane region" description="Helical" evidence="6">
    <location>
        <begin position="257"/>
        <end position="279"/>
    </location>
</feature>
<keyword evidence="3 6" id="KW-1133">Transmembrane helix</keyword>
<dbReference type="InterPro" id="IPR000276">
    <property type="entry name" value="GPCR_Rhodpsn"/>
</dbReference>
<protein>
    <submittedName>
        <fullName evidence="8">Chemosensory receptor B</fullName>
    </submittedName>
</protein>
<feature type="transmembrane region" description="Helical" evidence="6">
    <location>
        <begin position="12"/>
        <end position="37"/>
    </location>
</feature>
<evidence type="ECO:0000256" key="6">
    <source>
        <dbReference type="SAM" id="Phobius"/>
    </source>
</evidence>
<evidence type="ECO:0000259" key="7">
    <source>
        <dbReference type="PROSITE" id="PS50262"/>
    </source>
</evidence>
<feature type="transmembrane region" description="Helical" evidence="6">
    <location>
        <begin position="187"/>
        <end position="210"/>
    </location>
</feature>
<evidence type="ECO:0000256" key="3">
    <source>
        <dbReference type="ARBA" id="ARBA00022989"/>
    </source>
</evidence>
<organism evidence="8 9">
    <name type="scientific">Elysia marginata</name>
    <dbReference type="NCBI Taxonomy" id="1093978"/>
    <lineage>
        <taxon>Eukaryota</taxon>
        <taxon>Metazoa</taxon>
        <taxon>Spiralia</taxon>
        <taxon>Lophotrochozoa</taxon>
        <taxon>Mollusca</taxon>
        <taxon>Gastropoda</taxon>
        <taxon>Heterobranchia</taxon>
        <taxon>Euthyneura</taxon>
        <taxon>Panpulmonata</taxon>
        <taxon>Sacoglossa</taxon>
        <taxon>Placobranchoidea</taxon>
        <taxon>Plakobranchidae</taxon>
        <taxon>Elysia</taxon>
    </lineage>
</organism>
<accession>A0AAV4IXU6</accession>
<dbReference type="PROSITE" id="PS50262">
    <property type="entry name" value="G_PROTEIN_RECEP_F1_2"/>
    <property type="match status" value="1"/>
</dbReference>
<reference evidence="8 9" key="1">
    <citation type="journal article" date="2021" name="Elife">
        <title>Chloroplast acquisition without the gene transfer in kleptoplastic sea slugs, Plakobranchus ocellatus.</title>
        <authorList>
            <person name="Maeda T."/>
            <person name="Takahashi S."/>
            <person name="Yoshida T."/>
            <person name="Shimamura S."/>
            <person name="Takaki Y."/>
            <person name="Nagai Y."/>
            <person name="Toyoda A."/>
            <person name="Suzuki Y."/>
            <person name="Arimoto A."/>
            <person name="Ishii H."/>
            <person name="Satoh N."/>
            <person name="Nishiyama T."/>
            <person name="Hasebe M."/>
            <person name="Maruyama T."/>
            <person name="Minagawa J."/>
            <person name="Obokata J."/>
            <person name="Shigenobu S."/>
        </authorList>
    </citation>
    <scope>NUCLEOTIDE SEQUENCE [LARGE SCALE GENOMIC DNA]</scope>
</reference>
<dbReference type="EMBL" id="BMAT01009819">
    <property type="protein sequence ID" value="GFS14243.1"/>
    <property type="molecule type" value="Genomic_DNA"/>
</dbReference>
<comment type="subcellular location">
    <subcellularLocation>
        <location evidence="1">Membrane</location>
    </subcellularLocation>
</comment>
<evidence type="ECO:0000256" key="4">
    <source>
        <dbReference type="ARBA" id="ARBA00023136"/>
    </source>
</evidence>
<dbReference type="PRINTS" id="PR00237">
    <property type="entry name" value="GPCRRHODOPSN"/>
</dbReference>
<evidence type="ECO:0000256" key="1">
    <source>
        <dbReference type="ARBA" id="ARBA00004370"/>
    </source>
</evidence>
<dbReference type="GO" id="GO:0004930">
    <property type="term" value="F:G protein-coupled receptor activity"/>
    <property type="evidence" value="ECO:0007669"/>
    <property type="project" value="InterPro"/>
</dbReference>
<sequence length="351" mass="39636">MVSLAAKIIKYIILMGVYPIVGLCGIIANIINIIIYIRNGFSESVNVSLLGLAISDLLSLIFTVLFIVLLNPKYMESPDLDWISIDFALLILVYPRLATVQISCVITVYITVERCLCFVIPLRVKTLLTPKRSAFVLLTIVVLALPNLALPYTAAKLDWRWDPYFNRTAIGLVLTRHDSFELLRINYMINLSLQLGSILALVLSNVALALSVNRQAKWRAQTTATTSQLGQTPAPNRSRPNGVTTNRNKRLAKMIQFLSMIHFVTYFLSTSFYVISLVLPAFRLHGQYHYEYVFCGMAAVVAQALNSSINIVFYYRMNKSFRNTFNKMFRKRVVGVGIFITEHNAMNNTTT</sequence>
<feature type="region of interest" description="Disordered" evidence="5">
    <location>
        <begin position="224"/>
        <end position="245"/>
    </location>
</feature>
<evidence type="ECO:0000256" key="2">
    <source>
        <dbReference type="ARBA" id="ARBA00022692"/>
    </source>
</evidence>